<comment type="caution">
    <text evidence="1">The sequence shown here is derived from an EMBL/GenBank/DDBJ whole genome shotgun (WGS) entry which is preliminary data.</text>
</comment>
<evidence type="ECO:0000313" key="2">
    <source>
        <dbReference type="Proteomes" id="UP000293583"/>
    </source>
</evidence>
<dbReference type="EMBL" id="SEWY01000004">
    <property type="protein sequence ID" value="TBH71979.1"/>
    <property type="molecule type" value="Genomic_DNA"/>
</dbReference>
<organism evidence="1 2">
    <name type="scientific">Aquirufa antheringensis</name>
    <dbReference type="NCBI Taxonomy" id="2516559"/>
    <lineage>
        <taxon>Bacteria</taxon>
        <taxon>Pseudomonadati</taxon>
        <taxon>Bacteroidota</taxon>
        <taxon>Cytophagia</taxon>
        <taxon>Cytophagales</taxon>
        <taxon>Flectobacillaceae</taxon>
        <taxon>Aquirufa</taxon>
    </lineage>
</organism>
<accession>A0A4Q9B921</accession>
<dbReference type="RefSeq" id="WP_130896131.1">
    <property type="nucleotide sequence ID" value="NZ_CP049835.1"/>
</dbReference>
<dbReference type="AlphaFoldDB" id="A0A4Q9B921"/>
<sequence length="72" mass="8584">MNFDFKSYHLRGIHAETLEEKQKINQELKDFYNSLTEEDKRLFNLELQKFLATEMGRLGSDYQAIKNQVPTE</sequence>
<dbReference type="Proteomes" id="UP000293583">
    <property type="component" value="Unassembled WGS sequence"/>
</dbReference>
<name>A0A4Q9B921_9BACT</name>
<protein>
    <submittedName>
        <fullName evidence="1">Uncharacterized protein</fullName>
    </submittedName>
</protein>
<keyword evidence="2" id="KW-1185">Reference proteome</keyword>
<gene>
    <name evidence="1" type="ORF">EWU20_09135</name>
</gene>
<dbReference type="OrthoDB" id="964360at2"/>
<proteinExistence type="predicted"/>
<reference evidence="1 2" key="1">
    <citation type="submission" date="2019-02" db="EMBL/GenBank/DDBJ databases">
        <title>Genome of a new Bacteroidetes strain.</title>
        <authorList>
            <person name="Pitt A."/>
        </authorList>
    </citation>
    <scope>NUCLEOTIDE SEQUENCE [LARGE SCALE GENOMIC DNA]</scope>
    <source>
        <strain evidence="1 2">103A-SOEBACH</strain>
    </source>
</reference>
<evidence type="ECO:0000313" key="1">
    <source>
        <dbReference type="EMBL" id="TBH71979.1"/>
    </source>
</evidence>